<accession>A0A1L9U256</accession>
<gene>
    <name evidence="1" type="ORF">ASPBRDRAFT_669542</name>
</gene>
<dbReference type="AlphaFoldDB" id="A0A1L9U256"/>
<dbReference type="OrthoDB" id="10605601at2759"/>
<protein>
    <submittedName>
        <fullName evidence="1">Uncharacterized protein</fullName>
    </submittedName>
</protein>
<proteinExistence type="predicted"/>
<dbReference type="GeneID" id="93581307"/>
<reference evidence="2" key="1">
    <citation type="journal article" date="2017" name="Genome Biol.">
        <title>Comparative genomics reveals high biological diversity and specific adaptations in the industrially and medically important fungal genus Aspergillus.</title>
        <authorList>
            <person name="de Vries R.P."/>
            <person name="Riley R."/>
            <person name="Wiebenga A."/>
            <person name="Aguilar-Osorio G."/>
            <person name="Amillis S."/>
            <person name="Uchima C.A."/>
            <person name="Anderluh G."/>
            <person name="Asadollahi M."/>
            <person name="Askin M."/>
            <person name="Barry K."/>
            <person name="Battaglia E."/>
            <person name="Bayram O."/>
            <person name="Benocci T."/>
            <person name="Braus-Stromeyer S.A."/>
            <person name="Caldana C."/>
            <person name="Canovas D."/>
            <person name="Cerqueira G.C."/>
            <person name="Chen F."/>
            <person name="Chen W."/>
            <person name="Choi C."/>
            <person name="Clum A."/>
            <person name="Dos Santos R.A."/>
            <person name="Damasio A.R."/>
            <person name="Diallinas G."/>
            <person name="Emri T."/>
            <person name="Fekete E."/>
            <person name="Flipphi M."/>
            <person name="Freyberg S."/>
            <person name="Gallo A."/>
            <person name="Gournas C."/>
            <person name="Habgood R."/>
            <person name="Hainaut M."/>
            <person name="Harispe M.L."/>
            <person name="Henrissat B."/>
            <person name="Hilden K.S."/>
            <person name="Hope R."/>
            <person name="Hossain A."/>
            <person name="Karabika E."/>
            <person name="Karaffa L."/>
            <person name="Karanyi Z."/>
            <person name="Krasevec N."/>
            <person name="Kuo A."/>
            <person name="Kusch H."/>
            <person name="LaButti K."/>
            <person name="Lagendijk E.L."/>
            <person name="Lapidus A."/>
            <person name="Levasseur A."/>
            <person name="Lindquist E."/>
            <person name="Lipzen A."/>
            <person name="Logrieco A.F."/>
            <person name="MacCabe A."/>
            <person name="Maekelae M.R."/>
            <person name="Malavazi I."/>
            <person name="Melin P."/>
            <person name="Meyer V."/>
            <person name="Mielnichuk N."/>
            <person name="Miskei M."/>
            <person name="Molnar A.P."/>
            <person name="Mule G."/>
            <person name="Ngan C.Y."/>
            <person name="Orejas M."/>
            <person name="Orosz E."/>
            <person name="Ouedraogo J.P."/>
            <person name="Overkamp K.M."/>
            <person name="Park H.-S."/>
            <person name="Perrone G."/>
            <person name="Piumi F."/>
            <person name="Punt P.J."/>
            <person name="Ram A.F."/>
            <person name="Ramon A."/>
            <person name="Rauscher S."/>
            <person name="Record E."/>
            <person name="Riano-Pachon D.M."/>
            <person name="Robert V."/>
            <person name="Roehrig J."/>
            <person name="Ruller R."/>
            <person name="Salamov A."/>
            <person name="Salih N.S."/>
            <person name="Samson R.A."/>
            <person name="Sandor E."/>
            <person name="Sanguinetti M."/>
            <person name="Schuetze T."/>
            <person name="Sepcic K."/>
            <person name="Shelest E."/>
            <person name="Sherlock G."/>
            <person name="Sophianopoulou V."/>
            <person name="Squina F.M."/>
            <person name="Sun H."/>
            <person name="Susca A."/>
            <person name="Todd R.B."/>
            <person name="Tsang A."/>
            <person name="Unkles S.E."/>
            <person name="van de Wiele N."/>
            <person name="van Rossen-Uffink D."/>
            <person name="Oliveira J.V."/>
            <person name="Vesth T.C."/>
            <person name="Visser J."/>
            <person name="Yu J.-H."/>
            <person name="Zhou M."/>
            <person name="Andersen M.R."/>
            <person name="Archer D.B."/>
            <person name="Baker S.E."/>
            <person name="Benoit I."/>
            <person name="Brakhage A.A."/>
            <person name="Braus G.H."/>
            <person name="Fischer R."/>
            <person name="Frisvad J.C."/>
            <person name="Goldman G.H."/>
            <person name="Houbraken J."/>
            <person name="Oakley B."/>
            <person name="Pocsi I."/>
            <person name="Scazzocchio C."/>
            <person name="Seiboth B."/>
            <person name="vanKuyk P.A."/>
            <person name="Wortman J."/>
            <person name="Dyer P.S."/>
            <person name="Grigoriev I.V."/>
        </authorList>
    </citation>
    <scope>NUCLEOTIDE SEQUENCE [LARGE SCALE GENOMIC DNA]</scope>
    <source>
        <strain evidence="2">CBS 101740 / IMI 381727 / IBT 21946</strain>
    </source>
</reference>
<organism evidence="1 2">
    <name type="scientific">Aspergillus brasiliensis (strain CBS 101740 / IMI 381727 / IBT 21946)</name>
    <dbReference type="NCBI Taxonomy" id="767769"/>
    <lineage>
        <taxon>Eukaryota</taxon>
        <taxon>Fungi</taxon>
        <taxon>Dikarya</taxon>
        <taxon>Ascomycota</taxon>
        <taxon>Pezizomycotina</taxon>
        <taxon>Eurotiomycetes</taxon>
        <taxon>Eurotiomycetidae</taxon>
        <taxon>Eurotiales</taxon>
        <taxon>Aspergillaceae</taxon>
        <taxon>Aspergillus</taxon>
        <taxon>Aspergillus subgen. Circumdati</taxon>
    </lineage>
</organism>
<dbReference type="EMBL" id="KV878709">
    <property type="protein sequence ID" value="OJJ65735.1"/>
    <property type="molecule type" value="Genomic_DNA"/>
</dbReference>
<name>A0A1L9U256_ASPBC</name>
<evidence type="ECO:0000313" key="2">
    <source>
        <dbReference type="Proteomes" id="UP000184499"/>
    </source>
</evidence>
<evidence type="ECO:0000313" key="1">
    <source>
        <dbReference type="EMBL" id="OJJ65735.1"/>
    </source>
</evidence>
<dbReference type="VEuPathDB" id="FungiDB:ASPBRDRAFT_669542"/>
<dbReference type="Proteomes" id="UP000184499">
    <property type="component" value="Unassembled WGS sequence"/>
</dbReference>
<keyword evidence="2" id="KW-1185">Reference proteome</keyword>
<dbReference type="RefSeq" id="XP_067472986.1">
    <property type="nucleotide sequence ID" value="XM_067628819.1"/>
</dbReference>
<sequence length="76" mass="8602">MTLLILKYQIALALKHAYGRNVRSPELNPDAPTRPSQIRKTDEFRTMTRGKLACLGTLWPGIMSMCQPTSQDRSLL</sequence>